<dbReference type="CDD" id="cd12156">
    <property type="entry name" value="HPPR"/>
    <property type="match status" value="1"/>
</dbReference>
<dbReference type="EMBL" id="QYUL01000003">
    <property type="protein sequence ID" value="RJF79434.1"/>
    <property type="molecule type" value="Genomic_DNA"/>
</dbReference>
<dbReference type="Pfam" id="PF02826">
    <property type="entry name" value="2-Hacid_dh_C"/>
    <property type="match status" value="1"/>
</dbReference>
<dbReference type="Pfam" id="PF00389">
    <property type="entry name" value="2-Hacid_dh"/>
    <property type="match status" value="1"/>
</dbReference>
<keyword evidence="8" id="KW-1185">Reference proteome</keyword>
<evidence type="ECO:0000256" key="1">
    <source>
        <dbReference type="ARBA" id="ARBA00022857"/>
    </source>
</evidence>
<keyword evidence="2 4" id="KW-0560">Oxidoreductase</keyword>
<keyword evidence="1" id="KW-0521">NADP</keyword>
<evidence type="ECO:0000256" key="3">
    <source>
        <dbReference type="ARBA" id="ARBA00023027"/>
    </source>
</evidence>
<name>A0A418VSG3_9PROT</name>
<comment type="similarity">
    <text evidence="4">Belongs to the D-isomer specific 2-hydroxyacid dehydrogenase family.</text>
</comment>
<evidence type="ECO:0000256" key="4">
    <source>
        <dbReference type="RuleBase" id="RU003719"/>
    </source>
</evidence>
<feature type="domain" description="D-isomer specific 2-hydroxyacid dehydrogenase catalytic" evidence="5">
    <location>
        <begin position="39"/>
        <end position="306"/>
    </location>
</feature>
<dbReference type="SUPFAM" id="SSF52283">
    <property type="entry name" value="Formate/glycerate dehydrogenase catalytic domain-like"/>
    <property type="match status" value="1"/>
</dbReference>
<dbReference type="InterPro" id="IPR036291">
    <property type="entry name" value="NAD(P)-bd_dom_sf"/>
</dbReference>
<evidence type="ECO:0000313" key="7">
    <source>
        <dbReference type="EMBL" id="RJF79434.1"/>
    </source>
</evidence>
<sequence length="309" mass="31889">MSQTGIDILLTAPMPPGVAEDLAERFLVHGPEVVESPGFAELAPRIRGLAARPPVPVTAALLEALPNLEILSSYSAGLDYVDLGAARRRGLAIANTSAALTDDVADTAIALMLATLRRFSAAERFVRAGAWAEGAFPLSRSLAGRRLGIIGLGHIGAAIAARAAVFGLSVAYHGPREKAAFPYPFHPTAEGLAAASDLLVVCCPGGPETRHLVNAAVLRALGPGGVVVNVARGSVVDEDALLAALANGTIAGAGLDVCEHEPTPRPELIGHPDIVLLPHVGSATEETRARMARMMRDALVTHFAGKGSV</sequence>
<dbReference type="InterPro" id="IPR050223">
    <property type="entry name" value="D-isomer_2-hydroxyacid_DH"/>
</dbReference>
<dbReference type="InterPro" id="IPR006140">
    <property type="entry name" value="D-isomer_DH_NAD-bd"/>
</dbReference>
<evidence type="ECO:0000259" key="6">
    <source>
        <dbReference type="Pfam" id="PF02826"/>
    </source>
</evidence>
<dbReference type="OrthoDB" id="9793626at2"/>
<dbReference type="GO" id="GO:0030267">
    <property type="term" value="F:glyoxylate reductase (NADPH) activity"/>
    <property type="evidence" value="ECO:0007669"/>
    <property type="project" value="TreeGrafter"/>
</dbReference>
<dbReference type="GO" id="GO:0016618">
    <property type="term" value="F:hydroxypyruvate reductase [NAD(P)H] activity"/>
    <property type="evidence" value="ECO:0007669"/>
    <property type="project" value="TreeGrafter"/>
</dbReference>
<organism evidence="7 8">
    <name type="scientific">Azospirillum cavernae</name>
    <dbReference type="NCBI Taxonomy" id="2320860"/>
    <lineage>
        <taxon>Bacteria</taxon>
        <taxon>Pseudomonadati</taxon>
        <taxon>Pseudomonadota</taxon>
        <taxon>Alphaproteobacteria</taxon>
        <taxon>Rhodospirillales</taxon>
        <taxon>Azospirillaceae</taxon>
        <taxon>Azospirillum</taxon>
    </lineage>
</organism>
<dbReference type="Gene3D" id="3.40.50.720">
    <property type="entry name" value="NAD(P)-binding Rossmann-like Domain"/>
    <property type="match status" value="2"/>
</dbReference>
<dbReference type="PANTHER" id="PTHR10996:SF178">
    <property type="entry name" value="2-HYDROXYACID DEHYDROGENASE YGL185C-RELATED"/>
    <property type="match status" value="1"/>
</dbReference>
<evidence type="ECO:0000313" key="8">
    <source>
        <dbReference type="Proteomes" id="UP000283458"/>
    </source>
</evidence>
<dbReference type="FunFam" id="3.40.50.720:FF:000213">
    <property type="entry name" value="Putative 2-hydroxyacid dehydrogenase"/>
    <property type="match status" value="1"/>
</dbReference>
<dbReference type="AlphaFoldDB" id="A0A418VSG3"/>
<dbReference type="GO" id="GO:0051287">
    <property type="term" value="F:NAD binding"/>
    <property type="evidence" value="ECO:0007669"/>
    <property type="project" value="InterPro"/>
</dbReference>
<comment type="caution">
    <text evidence="7">The sequence shown here is derived from an EMBL/GenBank/DDBJ whole genome shotgun (WGS) entry which is preliminary data.</text>
</comment>
<protein>
    <submittedName>
        <fullName evidence="7">2-hydroxyacid dehydrogenase</fullName>
    </submittedName>
</protein>
<accession>A0A418VSG3</accession>
<keyword evidence="3" id="KW-0520">NAD</keyword>
<dbReference type="Proteomes" id="UP000283458">
    <property type="component" value="Unassembled WGS sequence"/>
</dbReference>
<feature type="domain" description="D-isomer specific 2-hydroxyacid dehydrogenase NAD-binding" evidence="6">
    <location>
        <begin position="109"/>
        <end position="281"/>
    </location>
</feature>
<evidence type="ECO:0000256" key="2">
    <source>
        <dbReference type="ARBA" id="ARBA00023002"/>
    </source>
</evidence>
<dbReference type="GO" id="GO:0005829">
    <property type="term" value="C:cytosol"/>
    <property type="evidence" value="ECO:0007669"/>
    <property type="project" value="TreeGrafter"/>
</dbReference>
<dbReference type="SUPFAM" id="SSF51735">
    <property type="entry name" value="NAD(P)-binding Rossmann-fold domains"/>
    <property type="match status" value="1"/>
</dbReference>
<proteinExistence type="inferred from homology"/>
<evidence type="ECO:0000259" key="5">
    <source>
        <dbReference type="Pfam" id="PF00389"/>
    </source>
</evidence>
<dbReference type="RefSeq" id="WP_119832893.1">
    <property type="nucleotide sequence ID" value="NZ_QYUL01000003.1"/>
</dbReference>
<dbReference type="InterPro" id="IPR006139">
    <property type="entry name" value="D-isomer_2_OHA_DH_cat_dom"/>
</dbReference>
<reference evidence="7 8" key="1">
    <citation type="submission" date="2018-09" db="EMBL/GenBank/DDBJ databases">
        <authorList>
            <person name="Zhu H."/>
        </authorList>
    </citation>
    <scope>NUCLEOTIDE SEQUENCE [LARGE SCALE GENOMIC DNA]</scope>
    <source>
        <strain evidence="7 8">K2W22B-5</strain>
    </source>
</reference>
<dbReference type="PANTHER" id="PTHR10996">
    <property type="entry name" value="2-HYDROXYACID DEHYDROGENASE-RELATED"/>
    <property type="match status" value="1"/>
</dbReference>
<gene>
    <name evidence="7" type="ORF">D3877_21920</name>
</gene>